<dbReference type="PANTHER" id="PTHR13398">
    <property type="entry name" value="GDP-FUCOSE PROTEIN O-FUCOSYLTRANSFERASE 2"/>
    <property type="match status" value="1"/>
</dbReference>
<evidence type="ECO:0008006" key="7">
    <source>
        <dbReference type="Google" id="ProtNLM"/>
    </source>
</evidence>
<keyword evidence="2" id="KW-0294">Fucose metabolism</keyword>
<keyword evidence="4" id="KW-1133">Transmembrane helix</keyword>
<evidence type="ECO:0000256" key="2">
    <source>
        <dbReference type="ARBA" id="ARBA00023253"/>
    </source>
</evidence>
<evidence type="ECO:0000313" key="5">
    <source>
        <dbReference type="EMBL" id="CAK8693089.1"/>
    </source>
</evidence>
<dbReference type="Proteomes" id="UP001642483">
    <property type="component" value="Unassembled WGS sequence"/>
</dbReference>
<keyword evidence="4" id="KW-0812">Transmembrane</keyword>
<evidence type="ECO:0000256" key="4">
    <source>
        <dbReference type="SAM" id="Phobius"/>
    </source>
</evidence>
<proteinExistence type="predicted"/>
<name>A0ABP0GR52_CLALP</name>
<gene>
    <name evidence="5" type="ORF">CVLEPA_LOCUS26418</name>
</gene>
<reference evidence="5 6" key="1">
    <citation type="submission" date="2024-02" db="EMBL/GenBank/DDBJ databases">
        <authorList>
            <person name="Daric V."/>
            <person name="Darras S."/>
        </authorList>
    </citation>
    <scope>NUCLEOTIDE SEQUENCE [LARGE SCALE GENOMIC DNA]</scope>
</reference>
<accession>A0ABP0GR52</accession>
<evidence type="ECO:0000313" key="6">
    <source>
        <dbReference type="Proteomes" id="UP001642483"/>
    </source>
</evidence>
<keyword evidence="4" id="KW-0472">Membrane</keyword>
<keyword evidence="1" id="KW-0808">Transferase</keyword>
<dbReference type="PANTHER" id="PTHR13398:SF0">
    <property type="entry name" value="GDP-FUCOSE PROTEIN O-FUCOSYLTRANSFERASE 2"/>
    <property type="match status" value="1"/>
</dbReference>
<keyword evidence="3" id="KW-0119">Carbohydrate metabolism</keyword>
<evidence type="ECO:0000256" key="3">
    <source>
        <dbReference type="ARBA" id="ARBA00023277"/>
    </source>
</evidence>
<evidence type="ECO:0000256" key="1">
    <source>
        <dbReference type="ARBA" id="ARBA00022679"/>
    </source>
</evidence>
<organism evidence="5 6">
    <name type="scientific">Clavelina lepadiformis</name>
    <name type="common">Light-bulb sea squirt</name>
    <name type="synonym">Ascidia lepadiformis</name>
    <dbReference type="NCBI Taxonomy" id="159417"/>
    <lineage>
        <taxon>Eukaryota</taxon>
        <taxon>Metazoa</taxon>
        <taxon>Chordata</taxon>
        <taxon>Tunicata</taxon>
        <taxon>Ascidiacea</taxon>
        <taxon>Aplousobranchia</taxon>
        <taxon>Clavelinidae</taxon>
        <taxon>Clavelina</taxon>
    </lineage>
</organism>
<protein>
    <recommendedName>
        <fullName evidence="7">O-fucosyltransferase family protein</fullName>
    </recommendedName>
</protein>
<keyword evidence="6" id="KW-1185">Reference proteome</keyword>
<comment type="caution">
    <text evidence="5">The sequence shown here is derived from an EMBL/GenBank/DDBJ whole genome shotgun (WGS) entry which is preliminary data.</text>
</comment>
<dbReference type="InterPro" id="IPR045130">
    <property type="entry name" value="OFUT2-like"/>
</dbReference>
<dbReference type="EMBL" id="CAWYQH010000130">
    <property type="protein sequence ID" value="CAK8693089.1"/>
    <property type="molecule type" value="Genomic_DNA"/>
</dbReference>
<feature type="transmembrane region" description="Helical" evidence="4">
    <location>
        <begin position="20"/>
        <end position="38"/>
    </location>
</feature>
<sequence length="605" mass="67901">MALRLKSGQMFPLSKFCWRYTVAFLFIGVVLFPFVYLSQQYEKINPRSDQTNRPELNKAAFKQPNKPAVDPKTSENIVGKARNAVVVSEDISLPETGEEAIVDDKNAKLSDKNLDQLSARFTEDEDEELIGSKKESPELLNDLDNSVETRLDEKNVDKVETVAEILDEPVRPLAIEDCDLWKIGDDWTPKAPQISLDPNKFLYPGLFGGPNNQIYGLRQSVYLAIRLNRTVVLPQFFGHVTTGRGAINPSERIDVRHLCRFVSCISVAQQKEKCGKNFDVVFKAMIPTPVVIARVEMDTGLMIRHDLGKRKLIPGAISLVTAKGKVIEDMPSLPGNDSMVRYGAWLESDGSTLRKIYHTSAPCAFHASTFSSIAITYKDGLALPLKGSSIDPEKIPDQRLYSAVVEAIQSPPIIKMAAEAYIKTVLRGEKYVAAHWRYDYVDWKRNGSRANKQDIVQVVEKATAPDLAKGIINSTPIETNRGVFVYLAMPPSLNQFKEDVYGNLTTLNPLFKKPPISVESFLQGKVEKCWTINNWSNIGEVYSQIENQIALKSERFLFSISSTWSGNVRPFRQQQSASGKKLRKFEISFLKLVNSETSKRLKKTG</sequence>